<proteinExistence type="predicted"/>
<evidence type="ECO:0008006" key="4">
    <source>
        <dbReference type="Google" id="ProtNLM"/>
    </source>
</evidence>
<organism evidence="2 3">
    <name type="scientific">Extremus antarcticus</name>
    <dbReference type="NCBI Taxonomy" id="702011"/>
    <lineage>
        <taxon>Eukaryota</taxon>
        <taxon>Fungi</taxon>
        <taxon>Dikarya</taxon>
        <taxon>Ascomycota</taxon>
        <taxon>Pezizomycotina</taxon>
        <taxon>Dothideomycetes</taxon>
        <taxon>Dothideomycetidae</taxon>
        <taxon>Mycosphaerellales</taxon>
        <taxon>Extremaceae</taxon>
        <taxon>Extremus</taxon>
    </lineage>
</organism>
<accession>A0AAJ0GAU7</accession>
<sequence>MPPKEKNTQHSNTISGGSSHGGDSTSSNATVSARQESTRQPDGRETPPVPFARTLSPCHLDSALWKNLPKETQLEVLAKLPAAELLGYTASGSHFKEVIDAHEAALATRIVKRKRQELTAKMGSMDFTGHKSLFDALKQWISHKGVYTVCILGQTADFAYHWLDACGGYAGDFPALHNEGVKIATAFHLPVGLKANQEGSPNDMEKANVGQLFSNGRPSAFFKGHVALTSVCWAYESFCDVDDGFIDEGAFLQEFKLPRPAHSGFGEKRGARVAYCVLEKDIPRIKEAFATPSAMNNIRPLERASILESVFVW</sequence>
<dbReference type="Proteomes" id="UP001271007">
    <property type="component" value="Unassembled WGS sequence"/>
</dbReference>
<reference evidence="2" key="1">
    <citation type="submission" date="2023-04" db="EMBL/GenBank/DDBJ databases">
        <title>Black Yeasts Isolated from many extreme environments.</title>
        <authorList>
            <person name="Coleine C."/>
            <person name="Stajich J.E."/>
            <person name="Selbmann L."/>
        </authorList>
    </citation>
    <scope>NUCLEOTIDE SEQUENCE</scope>
    <source>
        <strain evidence="2">CCFEE 5312</strain>
    </source>
</reference>
<evidence type="ECO:0000313" key="3">
    <source>
        <dbReference type="Proteomes" id="UP001271007"/>
    </source>
</evidence>
<dbReference type="EMBL" id="JAWDJX010000057">
    <property type="protein sequence ID" value="KAK3047747.1"/>
    <property type="molecule type" value="Genomic_DNA"/>
</dbReference>
<name>A0AAJ0GAU7_9PEZI</name>
<keyword evidence="3" id="KW-1185">Reference proteome</keyword>
<feature type="compositionally biased region" description="Low complexity" evidence="1">
    <location>
        <begin position="15"/>
        <end position="27"/>
    </location>
</feature>
<dbReference type="AlphaFoldDB" id="A0AAJ0GAU7"/>
<comment type="caution">
    <text evidence="2">The sequence shown here is derived from an EMBL/GenBank/DDBJ whole genome shotgun (WGS) entry which is preliminary data.</text>
</comment>
<feature type="compositionally biased region" description="Basic and acidic residues" evidence="1">
    <location>
        <begin position="36"/>
        <end position="45"/>
    </location>
</feature>
<evidence type="ECO:0000313" key="2">
    <source>
        <dbReference type="EMBL" id="KAK3047747.1"/>
    </source>
</evidence>
<gene>
    <name evidence="2" type="ORF">LTR09_010861</name>
</gene>
<feature type="region of interest" description="Disordered" evidence="1">
    <location>
        <begin position="1"/>
        <end position="53"/>
    </location>
</feature>
<protein>
    <recommendedName>
        <fullName evidence="4">F-box domain-containing protein</fullName>
    </recommendedName>
</protein>
<evidence type="ECO:0000256" key="1">
    <source>
        <dbReference type="SAM" id="MobiDB-lite"/>
    </source>
</evidence>